<sequence length="485" mass="55120">MNHQERQKKGPDRREHPRNDAGTQFEFVLEKDQPGIRSHAMRQFWRQKQAIAKEDPSGLSSTGRRLYPRTLMPNDGMQTHSQFEGLKEFRQQMSALQQKDDGAGSANAGKSNAETSGIPAQILSGIRHALEFVNYDPFHTFPVTLTAQHRKLLYHWLSTHTSGMSTALPHAAFDPIREVWLPLDLSNSASFNATMAHAAAHLAYLHGELASPEALRYKTEAISVITKWLDDPEQALRNETLVSVVRLLMFEKYWGTDGQWEVHRDGLQRLINAKGGLSALREDWRVELVVFFAFFIAGSRQCEPSTHVWELSERFTPTALHPTLQLTVDRHRSKVIESLQIYPAVYDATILLYNSFHQAPEPELLAEPSEACTRRLKCLVFLGVIFQESIYSSTSALGGGISIDRSFTNQLAVLDELLTTYHHRWGGEVEILYAILFGEFCDLNHRHETPEMEFVIRFADGLDQLSERARKVIGQCLLNMLLEEK</sequence>
<dbReference type="GeneID" id="43671163"/>
<dbReference type="Pfam" id="PF11951">
    <property type="entry name" value="Fungal_trans_2"/>
    <property type="match status" value="1"/>
</dbReference>
<gene>
    <name evidence="2" type="ORF">BDV37DRAFT_280045</name>
</gene>
<dbReference type="RefSeq" id="XP_031944831.1">
    <property type="nucleotide sequence ID" value="XM_032086472.1"/>
</dbReference>
<accession>A0A5N6IDL8</accession>
<feature type="compositionally biased region" description="Basic and acidic residues" evidence="1">
    <location>
        <begin position="1"/>
        <end position="19"/>
    </location>
</feature>
<evidence type="ECO:0000313" key="2">
    <source>
        <dbReference type="EMBL" id="KAE8407512.1"/>
    </source>
</evidence>
<organism evidence="2 3">
    <name type="scientific">Aspergillus pseudonomiae</name>
    <dbReference type="NCBI Taxonomy" id="1506151"/>
    <lineage>
        <taxon>Eukaryota</taxon>
        <taxon>Fungi</taxon>
        <taxon>Dikarya</taxon>
        <taxon>Ascomycota</taxon>
        <taxon>Pezizomycotina</taxon>
        <taxon>Eurotiomycetes</taxon>
        <taxon>Eurotiomycetidae</taxon>
        <taxon>Eurotiales</taxon>
        <taxon>Aspergillaceae</taxon>
        <taxon>Aspergillus</taxon>
        <taxon>Aspergillus subgen. Circumdati</taxon>
    </lineage>
</organism>
<dbReference type="OrthoDB" id="4159781at2759"/>
<dbReference type="PANTHER" id="PTHR37540">
    <property type="entry name" value="TRANSCRIPTION FACTOR (ACR-2), PUTATIVE-RELATED-RELATED"/>
    <property type="match status" value="1"/>
</dbReference>
<proteinExistence type="predicted"/>
<protein>
    <submittedName>
        <fullName evidence="2">Uncharacterized protein</fullName>
    </submittedName>
</protein>
<evidence type="ECO:0000256" key="1">
    <source>
        <dbReference type="SAM" id="MobiDB-lite"/>
    </source>
</evidence>
<dbReference type="Proteomes" id="UP000325579">
    <property type="component" value="Unassembled WGS sequence"/>
</dbReference>
<feature type="region of interest" description="Disordered" evidence="1">
    <location>
        <begin position="1"/>
        <end position="25"/>
    </location>
</feature>
<dbReference type="InterPro" id="IPR021858">
    <property type="entry name" value="Fun_TF"/>
</dbReference>
<dbReference type="PANTHER" id="PTHR37540:SF5">
    <property type="entry name" value="TRANSCRIPTION FACTOR DOMAIN-CONTAINING PROTEIN"/>
    <property type="match status" value="1"/>
</dbReference>
<dbReference type="EMBL" id="ML736748">
    <property type="protein sequence ID" value="KAE8407512.1"/>
    <property type="molecule type" value="Genomic_DNA"/>
</dbReference>
<keyword evidence="3" id="KW-1185">Reference proteome</keyword>
<reference evidence="2 3" key="1">
    <citation type="submission" date="2019-04" db="EMBL/GenBank/DDBJ databases">
        <authorList>
            <consortium name="DOE Joint Genome Institute"/>
            <person name="Mondo S."/>
            <person name="Kjaerbolling I."/>
            <person name="Vesth T."/>
            <person name="Frisvad J.C."/>
            <person name="Nybo J.L."/>
            <person name="Theobald S."/>
            <person name="Kildgaard S."/>
            <person name="Isbrandt T."/>
            <person name="Kuo A."/>
            <person name="Sato A."/>
            <person name="Lyhne E.K."/>
            <person name="Kogle M.E."/>
            <person name="Wiebenga A."/>
            <person name="Kun R.S."/>
            <person name="Lubbers R.J."/>
            <person name="Makela M.R."/>
            <person name="Barry K."/>
            <person name="Chovatia M."/>
            <person name="Clum A."/>
            <person name="Daum C."/>
            <person name="Haridas S."/>
            <person name="He G."/>
            <person name="LaButti K."/>
            <person name="Lipzen A."/>
            <person name="Riley R."/>
            <person name="Salamov A."/>
            <person name="Simmons B.A."/>
            <person name="Magnuson J.K."/>
            <person name="Henrissat B."/>
            <person name="Mortensen U.H."/>
            <person name="Larsen T.O."/>
            <person name="Devries R.P."/>
            <person name="Grigoriev I.V."/>
            <person name="Machida M."/>
            <person name="Baker S.E."/>
            <person name="Andersen M.R."/>
            <person name="Cantor M.N."/>
            <person name="Hua S.X."/>
        </authorList>
    </citation>
    <scope>NUCLEOTIDE SEQUENCE [LARGE SCALE GENOMIC DNA]</scope>
    <source>
        <strain evidence="2 3">CBS 119388</strain>
    </source>
</reference>
<accession>A0A5N7DM35</accession>
<evidence type="ECO:0000313" key="3">
    <source>
        <dbReference type="Proteomes" id="UP000325579"/>
    </source>
</evidence>
<name>A0A5N7DM35_9EURO</name>
<dbReference type="AlphaFoldDB" id="A0A5N7DM35"/>